<feature type="compositionally biased region" description="Basic and acidic residues" evidence="1">
    <location>
        <begin position="1"/>
        <end position="10"/>
    </location>
</feature>
<comment type="caution">
    <text evidence="4">The sequence shown here is derived from an EMBL/GenBank/DDBJ whole genome shotgun (WGS) entry which is preliminary data.</text>
</comment>
<dbReference type="PANTHER" id="PTHR34222:SF99">
    <property type="entry name" value="PROTEIN, PUTATIVE-RELATED"/>
    <property type="match status" value="1"/>
</dbReference>
<feature type="domain" description="Retrotransposon Copia-like N-terminal" evidence="3">
    <location>
        <begin position="32"/>
        <end position="78"/>
    </location>
</feature>
<evidence type="ECO:0000256" key="1">
    <source>
        <dbReference type="SAM" id="MobiDB-lite"/>
    </source>
</evidence>
<feature type="region of interest" description="Disordered" evidence="1">
    <location>
        <begin position="1"/>
        <end position="20"/>
    </location>
</feature>
<dbReference type="InterPro" id="IPR012337">
    <property type="entry name" value="RNaseH-like_sf"/>
</dbReference>
<evidence type="ECO:0008006" key="5">
    <source>
        <dbReference type="Google" id="ProtNLM"/>
    </source>
</evidence>
<dbReference type="SUPFAM" id="SSF53098">
    <property type="entry name" value="Ribonuclease H-like"/>
    <property type="match status" value="1"/>
</dbReference>
<proteinExistence type="predicted"/>
<reference evidence="4" key="2">
    <citation type="journal article" date="2024" name="Plant">
        <title>Genomic evolution and insights into agronomic trait innovations of Sesamum species.</title>
        <authorList>
            <person name="Miao H."/>
            <person name="Wang L."/>
            <person name="Qu L."/>
            <person name="Liu H."/>
            <person name="Sun Y."/>
            <person name="Le M."/>
            <person name="Wang Q."/>
            <person name="Wei S."/>
            <person name="Zheng Y."/>
            <person name="Lin W."/>
            <person name="Duan Y."/>
            <person name="Cao H."/>
            <person name="Xiong S."/>
            <person name="Wang X."/>
            <person name="Wei L."/>
            <person name="Li C."/>
            <person name="Ma Q."/>
            <person name="Ju M."/>
            <person name="Zhao R."/>
            <person name="Li G."/>
            <person name="Mu C."/>
            <person name="Tian Q."/>
            <person name="Mei H."/>
            <person name="Zhang T."/>
            <person name="Gao T."/>
            <person name="Zhang H."/>
        </authorList>
    </citation>
    <scope>NUCLEOTIDE SEQUENCE</scope>
    <source>
        <strain evidence="4">KEN1</strain>
    </source>
</reference>
<dbReference type="InterPro" id="IPR029472">
    <property type="entry name" value="Copia-like_N"/>
</dbReference>
<evidence type="ECO:0000313" key="4">
    <source>
        <dbReference type="EMBL" id="KAL0416203.1"/>
    </source>
</evidence>
<name>A0AAW2UGA7_9LAMI</name>
<protein>
    <recommendedName>
        <fullName evidence="5">Retrotransposon Copia-like N-terminal domain-containing protein</fullName>
    </recommendedName>
</protein>
<organism evidence="4">
    <name type="scientific">Sesamum latifolium</name>
    <dbReference type="NCBI Taxonomy" id="2727402"/>
    <lineage>
        <taxon>Eukaryota</taxon>
        <taxon>Viridiplantae</taxon>
        <taxon>Streptophyta</taxon>
        <taxon>Embryophyta</taxon>
        <taxon>Tracheophyta</taxon>
        <taxon>Spermatophyta</taxon>
        <taxon>Magnoliopsida</taxon>
        <taxon>eudicotyledons</taxon>
        <taxon>Gunneridae</taxon>
        <taxon>Pentapetalae</taxon>
        <taxon>asterids</taxon>
        <taxon>lamiids</taxon>
        <taxon>Lamiales</taxon>
        <taxon>Pedaliaceae</taxon>
        <taxon>Sesamum</taxon>
    </lineage>
</organism>
<sequence>MATTENEGRENMAATSSSGRRDLEMPKFLQLHGGDHPGMVLVSAPFDGTNFLAWRRSMVIALRARMKLGFIDGQYSMPDITSDTYENWIRMDSVTRKHSVVDYFNNLTALWDELDCLKPPKDDSYDIIRNQILVMDPFSSVKKAYAMVLRVERQRMINAQIGEDAENVALHNKWNDNRPNTGSRGGFHTLNKGRYKGKGLIDKCTQIYTNCGKTGHTEDTCFKLHGVPDWYKDMKEQGRREIGLARGFNVVSGEGDTNTDGWNNFGKTMKQMTELMKIMRENTAISVHFSPTDCWLQDLKTKEVLAVGRVIGGLYILDKASFNPTNIQRIHVPFISSRCNMSSTDGDTWLWHQRLGHPSLPVIQHIKSIKSSDSWDVCDVCHIAKQKWLPFPSHDIQSSQVFELIHVDVWGPYRTSTLTECHYFLTVVDNHSRAVWVFLLQNKK</sequence>
<dbReference type="Pfam" id="PF13976">
    <property type="entry name" value="gag_pre-integrs"/>
    <property type="match status" value="1"/>
</dbReference>
<dbReference type="GO" id="GO:0003676">
    <property type="term" value="F:nucleic acid binding"/>
    <property type="evidence" value="ECO:0007669"/>
    <property type="project" value="InterPro"/>
</dbReference>
<gene>
    <name evidence="4" type="ORF">Slati_3452200</name>
</gene>
<dbReference type="InterPro" id="IPR025724">
    <property type="entry name" value="GAG-pre-integrase_dom"/>
</dbReference>
<dbReference type="EMBL" id="JACGWN010000012">
    <property type="protein sequence ID" value="KAL0416203.1"/>
    <property type="molecule type" value="Genomic_DNA"/>
</dbReference>
<evidence type="ECO:0000259" key="3">
    <source>
        <dbReference type="Pfam" id="PF14244"/>
    </source>
</evidence>
<accession>A0AAW2UGA7</accession>
<reference evidence="4" key="1">
    <citation type="submission" date="2020-06" db="EMBL/GenBank/DDBJ databases">
        <authorList>
            <person name="Li T."/>
            <person name="Hu X."/>
            <person name="Zhang T."/>
            <person name="Song X."/>
            <person name="Zhang H."/>
            <person name="Dai N."/>
            <person name="Sheng W."/>
            <person name="Hou X."/>
            <person name="Wei L."/>
        </authorList>
    </citation>
    <scope>NUCLEOTIDE SEQUENCE</scope>
    <source>
        <strain evidence="4">KEN1</strain>
        <tissue evidence="4">Leaf</tissue>
    </source>
</reference>
<dbReference type="InterPro" id="IPR036397">
    <property type="entry name" value="RNaseH_sf"/>
</dbReference>
<dbReference type="AlphaFoldDB" id="A0AAW2UGA7"/>
<dbReference type="PANTHER" id="PTHR34222">
    <property type="entry name" value="GAG_PRE-INTEGRS DOMAIN-CONTAINING PROTEIN"/>
    <property type="match status" value="1"/>
</dbReference>
<evidence type="ECO:0000259" key="2">
    <source>
        <dbReference type="Pfam" id="PF13976"/>
    </source>
</evidence>
<dbReference type="Gene3D" id="3.30.420.10">
    <property type="entry name" value="Ribonuclease H-like superfamily/Ribonuclease H"/>
    <property type="match status" value="1"/>
</dbReference>
<dbReference type="Pfam" id="PF14244">
    <property type="entry name" value="Retrotran_gag_3"/>
    <property type="match status" value="1"/>
</dbReference>
<feature type="domain" description="GAG-pre-integrase" evidence="2">
    <location>
        <begin position="334"/>
        <end position="386"/>
    </location>
</feature>